<keyword evidence="2" id="KW-1185">Reference proteome</keyword>
<accession>A0A6P1W651</accession>
<sequence length="226" mass="25204">MKTWTYLGITGFLFLGTINSTFGQTKFALSINLAPIYTHTDYNSTLPFPDSNTQSPTTVVTSSSHGLNYMLGLSARYNFSPKWSASTGIWATHGLSGTTHFDINGISAQLPYRYSHPFTNAYKVPLLVNYESSTKRLSPYFSMGASLDFRSVSYVELEGNGQEVPVKFGKALIITPIIGVGAIYQLNNHLLIVAQPTIQYNVQSHPTYAYYHSYQIGLQMQLMHQF</sequence>
<reference evidence="1 2" key="1">
    <citation type="submission" date="2019-11" db="EMBL/GenBank/DDBJ databases">
        <title>Spirosoma endbachense sp. nov., isolated from a natural salt meadow.</title>
        <authorList>
            <person name="Rojas J."/>
            <person name="Ambika Manirajan B."/>
            <person name="Ratering S."/>
            <person name="Suarez C."/>
            <person name="Geissler-Plaum R."/>
            <person name="Schnell S."/>
        </authorList>
    </citation>
    <scope>NUCLEOTIDE SEQUENCE [LARGE SCALE GENOMIC DNA]</scope>
    <source>
        <strain evidence="1 2">I-24</strain>
    </source>
</reference>
<protein>
    <recommendedName>
        <fullName evidence="3">Outer membrane beta-barrel protein</fullName>
    </recommendedName>
</protein>
<dbReference type="EMBL" id="CP045997">
    <property type="protein sequence ID" value="QHV99410.1"/>
    <property type="molecule type" value="Genomic_DNA"/>
</dbReference>
<dbReference type="Proteomes" id="UP000464577">
    <property type="component" value="Chromosome"/>
</dbReference>
<evidence type="ECO:0008006" key="3">
    <source>
        <dbReference type="Google" id="ProtNLM"/>
    </source>
</evidence>
<organism evidence="1 2">
    <name type="scientific">Spirosoma endbachense</name>
    <dbReference type="NCBI Taxonomy" id="2666025"/>
    <lineage>
        <taxon>Bacteria</taxon>
        <taxon>Pseudomonadati</taxon>
        <taxon>Bacteroidota</taxon>
        <taxon>Cytophagia</taxon>
        <taxon>Cytophagales</taxon>
        <taxon>Cytophagaceae</taxon>
        <taxon>Spirosoma</taxon>
    </lineage>
</organism>
<dbReference type="Gene3D" id="2.40.160.20">
    <property type="match status" value="1"/>
</dbReference>
<proteinExistence type="predicted"/>
<dbReference type="RefSeq" id="WP_162389813.1">
    <property type="nucleotide sequence ID" value="NZ_CP045997.1"/>
</dbReference>
<evidence type="ECO:0000313" key="1">
    <source>
        <dbReference type="EMBL" id="QHV99410.1"/>
    </source>
</evidence>
<dbReference type="AlphaFoldDB" id="A0A6P1W651"/>
<evidence type="ECO:0000313" key="2">
    <source>
        <dbReference type="Proteomes" id="UP000464577"/>
    </source>
</evidence>
<name>A0A6P1W651_9BACT</name>
<dbReference type="KEGG" id="senf:GJR95_32310"/>
<gene>
    <name evidence="1" type="ORF">GJR95_32310</name>
</gene>